<gene>
    <name evidence="2" type="ORF">FRF71_02340</name>
</gene>
<dbReference type="Proteomes" id="UP000321172">
    <property type="component" value="Chromosome"/>
</dbReference>
<protein>
    <recommendedName>
        <fullName evidence="4">Lipoprotein</fullName>
    </recommendedName>
</protein>
<feature type="signal peptide" evidence="1">
    <location>
        <begin position="1"/>
        <end position="20"/>
    </location>
</feature>
<keyword evidence="3" id="KW-1185">Reference proteome</keyword>
<dbReference type="RefSeq" id="WP_147089047.1">
    <property type="nucleotide sequence ID" value="NZ_BAABJD010000002.1"/>
</dbReference>
<sequence length="233" mass="23336">MDRFLPLLALSLLTACGDAAAPETARLRDPAIMGALSEPLLSDPDLVGASRNATMLSGGGLAEGGVPLFGPDANEAARARDEAAGLIGGNIPPAPNGASGAKVSSVARAVTAGGVAAALPFAAKCAGSLDYSFIWAARLPATLPVYPRAHAQEAAGSDAAGCRLRVVNFRTPVAVSDVIDFYHASAARAGLLPRVARIGTDLAVSGANGSVSFAVHARKLADGVTEVDLVTQG</sequence>
<name>A0A5B8S0G3_9SPHN</name>
<reference evidence="2 3" key="1">
    <citation type="journal article" date="2013" name="J. Microbiol. Biotechnol.">
        <title>Novosphingobium ginsenosidimutans sp. nov., with the ability to convert ginsenoside.</title>
        <authorList>
            <person name="Kim J.K."/>
            <person name="He D."/>
            <person name="Liu Q.M."/>
            <person name="Park H.Y."/>
            <person name="Jung M.S."/>
            <person name="Yoon M.H."/>
            <person name="Kim S.C."/>
            <person name="Im W.T."/>
        </authorList>
    </citation>
    <scope>NUCLEOTIDE SEQUENCE [LARGE SCALE GENOMIC DNA]</scope>
    <source>
        <strain evidence="2 3">FW-6</strain>
    </source>
</reference>
<accession>A0A5B8S0G3</accession>
<organism evidence="2 3">
    <name type="scientific">Novosphingobium ginsenosidimutans</name>
    <dbReference type="NCBI Taxonomy" id="1176536"/>
    <lineage>
        <taxon>Bacteria</taxon>
        <taxon>Pseudomonadati</taxon>
        <taxon>Pseudomonadota</taxon>
        <taxon>Alphaproteobacteria</taxon>
        <taxon>Sphingomonadales</taxon>
        <taxon>Sphingomonadaceae</taxon>
        <taxon>Novosphingobium</taxon>
    </lineage>
</organism>
<dbReference type="KEGG" id="ngf:FRF71_02340"/>
<proteinExistence type="predicted"/>
<keyword evidence="1" id="KW-0732">Signal</keyword>
<evidence type="ECO:0000313" key="2">
    <source>
        <dbReference type="EMBL" id="QEA15066.1"/>
    </source>
</evidence>
<dbReference type="OrthoDB" id="7405225at2"/>
<dbReference type="AlphaFoldDB" id="A0A5B8S0G3"/>
<dbReference type="EMBL" id="CP042345">
    <property type="protein sequence ID" value="QEA15066.1"/>
    <property type="molecule type" value="Genomic_DNA"/>
</dbReference>
<evidence type="ECO:0008006" key="4">
    <source>
        <dbReference type="Google" id="ProtNLM"/>
    </source>
</evidence>
<feature type="chain" id="PRO_5022957042" description="Lipoprotein" evidence="1">
    <location>
        <begin position="21"/>
        <end position="233"/>
    </location>
</feature>
<evidence type="ECO:0000313" key="3">
    <source>
        <dbReference type="Proteomes" id="UP000321172"/>
    </source>
</evidence>
<evidence type="ECO:0000256" key="1">
    <source>
        <dbReference type="SAM" id="SignalP"/>
    </source>
</evidence>
<dbReference type="PROSITE" id="PS51257">
    <property type="entry name" value="PROKAR_LIPOPROTEIN"/>
    <property type="match status" value="1"/>
</dbReference>